<keyword evidence="1" id="KW-0472">Membrane</keyword>
<name>A0ABV8CLW7_9GAMM</name>
<proteinExistence type="predicted"/>
<dbReference type="InterPro" id="IPR043128">
    <property type="entry name" value="Rev_trsase/Diguanyl_cyclase"/>
</dbReference>
<dbReference type="Gene3D" id="3.20.20.450">
    <property type="entry name" value="EAL domain"/>
    <property type="match status" value="1"/>
</dbReference>
<feature type="domain" description="GGDEF" evidence="3">
    <location>
        <begin position="231"/>
        <end position="364"/>
    </location>
</feature>
<dbReference type="PANTHER" id="PTHR33121">
    <property type="entry name" value="CYCLIC DI-GMP PHOSPHODIESTERASE PDEF"/>
    <property type="match status" value="1"/>
</dbReference>
<evidence type="ECO:0000313" key="5">
    <source>
        <dbReference type="Proteomes" id="UP001595692"/>
    </source>
</evidence>
<dbReference type="EMBL" id="JBHSAF010000003">
    <property type="protein sequence ID" value="MFC3912846.1"/>
    <property type="molecule type" value="Genomic_DNA"/>
</dbReference>
<dbReference type="SMART" id="SM00267">
    <property type="entry name" value="GGDEF"/>
    <property type="match status" value="1"/>
</dbReference>
<evidence type="ECO:0000256" key="1">
    <source>
        <dbReference type="SAM" id="Phobius"/>
    </source>
</evidence>
<evidence type="ECO:0000313" key="4">
    <source>
        <dbReference type="EMBL" id="MFC3912846.1"/>
    </source>
</evidence>
<dbReference type="InterPro" id="IPR050706">
    <property type="entry name" value="Cyclic-di-GMP_PDE-like"/>
</dbReference>
<evidence type="ECO:0000259" key="3">
    <source>
        <dbReference type="PROSITE" id="PS50887"/>
    </source>
</evidence>
<dbReference type="Pfam" id="PF00990">
    <property type="entry name" value="GGDEF"/>
    <property type="match status" value="1"/>
</dbReference>
<dbReference type="Proteomes" id="UP001595692">
    <property type="component" value="Unassembled WGS sequence"/>
</dbReference>
<dbReference type="RefSeq" id="WP_377151045.1">
    <property type="nucleotide sequence ID" value="NZ_JBHSAF010000003.1"/>
</dbReference>
<protein>
    <submittedName>
        <fullName evidence="4">Bifunctional diguanylate cyclase/phosphodiesterase</fullName>
    </submittedName>
</protein>
<comment type="caution">
    <text evidence="4">The sequence shown here is derived from an EMBL/GenBank/DDBJ whole genome shotgun (WGS) entry which is preliminary data.</text>
</comment>
<keyword evidence="5" id="KW-1185">Reference proteome</keyword>
<dbReference type="InterPro" id="IPR035919">
    <property type="entry name" value="EAL_sf"/>
</dbReference>
<keyword evidence="1" id="KW-0812">Transmembrane</keyword>
<dbReference type="NCBIfam" id="TIGR00254">
    <property type="entry name" value="GGDEF"/>
    <property type="match status" value="1"/>
</dbReference>
<feature type="transmembrane region" description="Helical" evidence="1">
    <location>
        <begin position="12"/>
        <end position="31"/>
    </location>
</feature>
<evidence type="ECO:0000259" key="2">
    <source>
        <dbReference type="PROSITE" id="PS50883"/>
    </source>
</evidence>
<dbReference type="InterPro" id="IPR000160">
    <property type="entry name" value="GGDEF_dom"/>
</dbReference>
<dbReference type="SUPFAM" id="SSF55073">
    <property type="entry name" value="Nucleotide cyclase"/>
    <property type="match status" value="1"/>
</dbReference>
<dbReference type="Pfam" id="PF00563">
    <property type="entry name" value="EAL"/>
    <property type="match status" value="1"/>
</dbReference>
<dbReference type="CDD" id="cd01948">
    <property type="entry name" value="EAL"/>
    <property type="match status" value="1"/>
</dbReference>
<feature type="transmembrane region" description="Helical" evidence="1">
    <location>
        <begin position="177"/>
        <end position="196"/>
    </location>
</feature>
<keyword evidence="1" id="KW-1133">Transmembrane helix</keyword>
<reference evidence="5" key="1">
    <citation type="journal article" date="2019" name="Int. J. Syst. Evol. Microbiol.">
        <title>The Global Catalogue of Microorganisms (GCM) 10K type strain sequencing project: providing services to taxonomists for standard genome sequencing and annotation.</title>
        <authorList>
            <consortium name="The Broad Institute Genomics Platform"/>
            <consortium name="The Broad Institute Genome Sequencing Center for Infectious Disease"/>
            <person name="Wu L."/>
            <person name="Ma J."/>
        </authorList>
    </citation>
    <scope>NUCLEOTIDE SEQUENCE [LARGE SCALE GENOMIC DNA]</scope>
    <source>
        <strain evidence="5">CCUG 54939</strain>
    </source>
</reference>
<organism evidence="4 5">
    <name type="scientific">Pseudaeromonas sharmana</name>
    <dbReference type="NCBI Taxonomy" id="328412"/>
    <lineage>
        <taxon>Bacteria</taxon>
        <taxon>Pseudomonadati</taxon>
        <taxon>Pseudomonadota</taxon>
        <taxon>Gammaproteobacteria</taxon>
        <taxon>Aeromonadales</taxon>
        <taxon>Aeromonadaceae</taxon>
        <taxon>Pseudaeromonas</taxon>
    </lineage>
</organism>
<gene>
    <name evidence="4" type="ORF">ACFOSS_05120</name>
</gene>
<dbReference type="SMART" id="SM00052">
    <property type="entry name" value="EAL"/>
    <property type="match status" value="1"/>
</dbReference>
<dbReference type="PANTHER" id="PTHR33121:SF79">
    <property type="entry name" value="CYCLIC DI-GMP PHOSPHODIESTERASE PDED-RELATED"/>
    <property type="match status" value="1"/>
</dbReference>
<dbReference type="PROSITE" id="PS50883">
    <property type="entry name" value="EAL"/>
    <property type="match status" value="1"/>
</dbReference>
<dbReference type="PROSITE" id="PS50887">
    <property type="entry name" value="GGDEF"/>
    <property type="match status" value="1"/>
</dbReference>
<dbReference type="CDD" id="cd01949">
    <property type="entry name" value="GGDEF"/>
    <property type="match status" value="1"/>
</dbReference>
<sequence>MIAPIRWRRAKLLLLAIILCSFVGVTGWIVWHYDRAYTLATRHTQLSAWALAQLELELHEFESSVDYFRAGRIDQAQLNEAYDMAWNRLDVFLTGKEAKAIRQRFGAELLLRDLFQQLQHYEPLVTSAQLEPQDLEPLHQMLEHMLPKVRNLMVLNFTGPQAMSDNAALEQSKAQNFVILGCLLLLGLVMVLLLLLEARRQHFLIWHDALTRLPNRAAFIQRLRQLCVGGQQVVLCLLDLNRFKEVNDSLGHAVGDQLLLAVADKLRQSLPEGVWLARIGSDEFALLMSNQKSEAAWFAYTKRLQTGLERLLYRADPAHRVSVSIGVSQYPQPASNADELLLFADLALLHARQDDIRHFQIFSRPMLNQYQRKRRLATELREQLMGSGPSQLFLCYQPQIPRQPLGRLGAEVLLRWQHPELGFIPPPEIVEAAEENGLGERLGAWIFRTMSQDLARFPLPVVRQLDLAINLSTSLFHRGLPEQTRVWLSDSPLLPEQLVYELTETIALDDLGLSKQVFAELRHNGIRIALDDFGTGWSSFAYLKDLQFDKLKIDKSFIQKMDSDARQALFVQAITELCHRLDICVVAEGVETELELSEVLRLLVDEIQGYYFARPLPADAFCEFAERQLQRPVFAA</sequence>
<feature type="domain" description="EAL" evidence="2">
    <location>
        <begin position="373"/>
        <end position="629"/>
    </location>
</feature>
<dbReference type="Gene3D" id="3.30.70.270">
    <property type="match status" value="1"/>
</dbReference>
<dbReference type="SUPFAM" id="SSF141868">
    <property type="entry name" value="EAL domain-like"/>
    <property type="match status" value="1"/>
</dbReference>
<dbReference type="InterPro" id="IPR029787">
    <property type="entry name" value="Nucleotide_cyclase"/>
</dbReference>
<accession>A0ABV8CLW7</accession>
<dbReference type="InterPro" id="IPR001633">
    <property type="entry name" value="EAL_dom"/>
</dbReference>